<dbReference type="PATRIC" id="fig|1273125.3.peg.3168"/>
<proteinExistence type="predicted"/>
<sequence>MEMNDAARRERIEQLRRQIAAVPAKGESVAAAQPIAAAEPGASVADPALRGGVSPASVLPVPGGLADLLPRGGLVRGSVATVSGAASLLVGLVAAVTADGGHVAVVGRPDMSLLAAVEMGARLDRLAVVPDPGPDPVEIAAVLLDGMDLVVLGLGGAAVPPTRARAVVARARSKRSTLVVTDGRWDGAEVALDARVDGYHGLGDSTGRGRVCGVRLSVNARGRAFPVRSTRLGVQSRRGRVEWECADTEAAAVVAERAVGS</sequence>
<dbReference type="Proteomes" id="UP000013525">
    <property type="component" value="Unassembled WGS sequence"/>
</dbReference>
<protein>
    <submittedName>
        <fullName evidence="1">Uncharacterized protein</fullName>
    </submittedName>
</protein>
<gene>
    <name evidence="1" type="ORF">Rrhod_3330</name>
</gene>
<comment type="caution">
    <text evidence="1">The sequence shown here is derived from an EMBL/GenBank/DDBJ whole genome shotgun (WGS) entry which is preliminary data.</text>
</comment>
<organism evidence="1 2">
    <name type="scientific">Rhodococcus rhodnii LMG 5362</name>
    <dbReference type="NCBI Taxonomy" id="1273125"/>
    <lineage>
        <taxon>Bacteria</taxon>
        <taxon>Bacillati</taxon>
        <taxon>Actinomycetota</taxon>
        <taxon>Actinomycetes</taxon>
        <taxon>Mycobacteriales</taxon>
        <taxon>Nocardiaceae</taxon>
        <taxon>Rhodococcus</taxon>
    </lineage>
</organism>
<keyword evidence="2" id="KW-1185">Reference proteome</keyword>
<dbReference type="EMBL" id="APMY01000095">
    <property type="protein sequence ID" value="EOM75532.1"/>
    <property type="molecule type" value="Genomic_DNA"/>
</dbReference>
<accession>R7WJQ5</accession>
<dbReference type="AlphaFoldDB" id="R7WJQ5"/>
<reference evidence="1 2" key="1">
    <citation type="journal article" date="2013" name="Genome Announc.">
        <title>Draft Genome Sequence of Rhodococcus rhodnii Strain LMG5362, a Symbiont of Rhodnius prolixus (Hemiptera, Reduviidae, Triatominae), the Principle Vector of Trypanosoma cruzi.</title>
        <authorList>
            <person name="Pachebat J.A."/>
            <person name="van Keulen G."/>
            <person name="Whitten M.M."/>
            <person name="Girdwood S."/>
            <person name="Del Sol R."/>
            <person name="Dyson P.J."/>
            <person name="Facey P.D."/>
        </authorList>
    </citation>
    <scope>NUCLEOTIDE SEQUENCE [LARGE SCALE GENOMIC DNA]</scope>
    <source>
        <strain evidence="1 2">LMG 5362</strain>
    </source>
</reference>
<name>R7WJQ5_9NOCA</name>
<dbReference type="eggNOG" id="COG4544">
    <property type="taxonomic scope" value="Bacteria"/>
</dbReference>
<evidence type="ECO:0000313" key="1">
    <source>
        <dbReference type="EMBL" id="EOM75532.1"/>
    </source>
</evidence>
<evidence type="ECO:0000313" key="2">
    <source>
        <dbReference type="Proteomes" id="UP000013525"/>
    </source>
</evidence>